<name>A0A1S4E6N2_DIACI</name>
<dbReference type="PANTHER" id="PTHR46223">
    <property type="entry name" value="HISTONE-LYSINE N-METHYLTRANSFERASE SUV39H"/>
    <property type="match status" value="1"/>
</dbReference>
<dbReference type="GO" id="GO:0000775">
    <property type="term" value="C:chromosome, centromeric region"/>
    <property type="evidence" value="ECO:0007669"/>
    <property type="project" value="UniProtKB-SubCell"/>
</dbReference>
<evidence type="ECO:0000259" key="15">
    <source>
        <dbReference type="PROSITE" id="PS50013"/>
    </source>
</evidence>
<dbReference type="InterPro" id="IPR050973">
    <property type="entry name" value="H3K9_Histone-Lys_N-MTase"/>
</dbReference>
<dbReference type="STRING" id="121845.A0A1S4E6N2"/>
<keyword evidence="7 12" id="KW-0479">Metal-binding</keyword>
<dbReference type="InterPro" id="IPR007728">
    <property type="entry name" value="Pre-SET_dom"/>
</dbReference>
<dbReference type="InterPro" id="IPR011381">
    <property type="entry name" value="H3-K9_MeTrfase_SUV39H1/2-like"/>
</dbReference>
<dbReference type="Pfam" id="PF05033">
    <property type="entry name" value="Pre-SET"/>
    <property type="match status" value="1"/>
</dbReference>
<comment type="catalytic activity">
    <reaction evidence="12">
        <text>L-lysyl(9)-[histone H3] + 3 S-adenosyl-L-methionine = N(6),N(6),N(6)-trimethyl-L-lysyl(9)-[histone H3] + 3 S-adenosyl-L-homocysteine + 3 H(+)</text>
        <dbReference type="Rhea" id="RHEA:60276"/>
        <dbReference type="Rhea" id="RHEA-COMP:15538"/>
        <dbReference type="Rhea" id="RHEA-COMP:15546"/>
        <dbReference type="ChEBI" id="CHEBI:15378"/>
        <dbReference type="ChEBI" id="CHEBI:29969"/>
        <dbReference type="ChEBI" id="CHEBI:57856"/>
        <dbReference type="ChEBI" id="CHEBI:59789"/>
        <dbReference type="ChEBI" id="CHEBI:61961"/>
        <dbReference type="EC" id="2.1.1.355"/>
    </reaction>
</comment>
<evidence type="ECO:0000256" key="6">
    <source>
        <dbReference type="ARBA" id="ARBA00022691"/>
    </source>
</evidence>
<dbReference type="RefSeq" id="XP_026676474.1">
    <property type="nucleotide sequence ID" value="XM_026820673.1"/>
</dbReference>
<dbReference type="InterPro" id="IPR000953">
    <property type="entry name" value="Chromo/chromo_shadow_dom"/>
</dbReference>
<feature type="domain" description="Chromo" evidence="15">
    <location>
        <begin position="4"/>
        <end position="54"/>
    </location>
</feature>
<feature type="domain" description="SET" evidence="16">
    <location>
        <begin position="264"/>
        <end position="385"/>
    </location>
</feature>
<keyword evidence="14" id="KW-0175">Coiled coil</keyword>
<evidence type="ECO:0000313" key="23">
    <source>
        <dbReference type="RefSeq" id="XP_026676489.1"/>
    </source>
</evidence>
<dbReference type="RefSeq" id="XP_017297848.2">
    <property type="nucleotide sequence ID" value="XM_017442359.2"/>
</dbReference>
<evidence type="ECO:0000256" key="10">
    <source>
        <dbReference type="ARBA" id="ARBA00023242"/>
    </source>
</evidence>
<dbReference type="InterPro" id="IPR046341">
    <property type="entry name" value="SET_dom_sf"/>
</dbReference>
<dbReference type="Gene3D" id="2.170.270.10">
    <property type="entry name" value="SET domain"/>
    <property type="match status" value="1"/>
</dbReference>
<proteinExistence type="inferred from homology"/>
<dbReference type="SMART" id="SM00298">
    <property type="entry name" value="CHROMO"/>
    <property type="match status" value="1"/>
</dbReference>
<feature type="binding site" evidence="13">
    <location>
        <position position="407"/>
    </location>
    <ligand>
        <name>Zn(2+)</name>
        <dbReference type="ChEBI" id="CHEBI:29105"/>
        <label>4</label>
    </ligand>
</feature>
<dbReference type="EC" id="2.1.1.355" evidence="12"/>
<feature type="domain" description="Pre-SET" evidence="17">
    <location>
        <begin position="199"/>
        <end position="261"/>
    </location>
</feature>
<dbReference type="InterPro" id="IPR001214">
    <property type="entry name" value="SET_dom"/>
</dbReference>
<dbReference type="Pfam" id="PF00856">
    <property type="entry name" value="SET"/>
    <property type="match status" value="1"/>
</dbReference>
<protein>
    <recommendedName>
        <fullName evidence="12">Histone-lysine N-methyltransferase</fullName>
        <ecNumber evidence="12">2.1.1.355</ecNumber>
    </recommendedName>
</protein>
<keyword evidence="19" id="KW-1185">Reference proteome</keyword>
<feature type="binding site" evidence="13">
    <location>
        <position position="215"/>
    </location>
    <ligand>
        <name>Zn(2+)</name>
        <dbReference type="ChEBI" id="CHEBI:29105"/>
        <label>2</label>
    </ligand>
</feature>
<dbReference type="Pfam" id="PF00385">
    <property type="entry name" value="Chromo"/>
    <property type="match status" value="1"/>
</dbReference>
<dbReference type="Proteomes" id="UP000079169">
    <property type="component" value="Unplaced"/>
</dbReference>
<dbReference type="PROSITE" id="PS50013">
    <property type="entry name" value="CHROMO_2"/>
    <property type="match status" value="1"/>
</dbReference>
<feature type="binding site" evidence="13">
    <location>
        <position position="405"/>
    </location>
    <ligand>
        <name>Zn(2+)</name>
        <dbReference type="ChEBI" id="CHEBI:29105"/>
        <label>4</label>
    </ligand>
</feature>
<dbReference type="CDD" id="cd00024">
    <property type="entry name" value="CD_CSD"/>
    <property type="match status" value="1"/>
</dbReference>
<evidence type="ECO:0000256" key="2">
    <source>
        <dbReference type="ARBA" id="ARBA00004584"/>
    </source>
</evidence>
<evidence type="ECO:0000256" key="11">
    <source>
        <dbReference type="ARBA" id="ARBA00023328"/>
    </source>
</evidence>
<dbReference type="InterPro" id="IPR003616">
    <property type="entry name" value="Post-SET_dom"/>
</dbReference>
<evidence type="ECO:0000256" key="7">
    <source>
        <dbReference type="ARBA" id="ARBA00022723"/>
    </source>
</evidence>
<keyword evidence="11" id="KW-0137">Centromere</keyword>
<feature type="binding site" evidence="13">
    <location>
        <position position="201"/>
    </location>
    <ligand>
        <name>Zn(2+)</name>
        <dbReference type="ChEBI" id="CHEBI:29105"/>
        <label>1</label>
    </ligand>
</feature>
<dbReference type="PIRSF" id="PIRSF009343">
    <property type="entry name" value="SUV39_SET"/>
    <property type="match status" value="1"/>
</dbReference>
<feature type="binding site" evidence="13">
    <location>
        <position position="345"/>
    </location>
    <ligand>
        <name>Zn(2+)</name>
        <dbReference type="ChEBI" id="CHEBI:29105"/>
        <label>4</label>
    </ligand>
</feature>
<evidence type="ECO:0000256" key="4">
    <source>
        <dbReference type="ARBA" id="ARBA00022603"/>
    </source>
</evidence>
<feature type="binding site" evidence="13">
    <location>
        <position position="253"/>
    </location>
    <ligand>
        <name>Zn(2+)</name>
        <dbReference type="ChEBI" id="CHEBI:29105"/>
        <label>3</label>
    </ligand>
</feature>
<feature type="coiled-coil region" evidence="14">
    <location>
        <begin position="140"/>
        <end position="167"/>
    </location>
</feature>
<comment type="subcellular location">
    <subcellularLocation>
        <location evidence="2">Chromosome</location>
        <location evidence="2">Centromere</location>
    </subcellularLocation>
    <subcellularLocation>
        <location evidence="1 12">Nucleus</location>
    </subcellularLocation>
</comment>
<evidence type="ECO:0000313" key="19">
    <source>
        <dbReference type="Proteomes" id="UP000079169"/>
    </source>
</evidence>
<evidence type="ECO:0000313" key="21">
    <source>
        <dbReference type="RefSeq" id="XP_026676474.1"/>
    </source>
</evidence>
<feature type="binding site" evidence="13">
    <location>
        <position position="214"/>
    </location>
    <ligand>
        <name>Zn(2+)</name>
        <dbReference type="ChEBI" id="CHEBI:29105"/>
        <label>1</label>
    </ligand>
</feature>
<dbReference type="GO" id="GO:0005634">
    <property type="term" value="C:nucleus"/>
    <property type="evidence" value="ECO:0007669"/>
    <property type="project" value="UniProtKB-SubCell"/>
</dbReference>
<evidence type="ECO:0000256" key="12">
    <source>
        <dbReference type="PIRNR" id="PIRNR009343"/>
    </source>
</evidence>
<feature type="binding site" evidence="13">
    <location>
        <position position="203"/>
    </location>
    <ligand>
        <name>Zn(2+)</name>
        <dbReference type="ChEBI" id="CHEBI:29105"/>
        <label>1</label>
    </ligand>
</feature>
<dbReference type="KEGG" id="dci:103505434"/>
<keyword evidence="3" id="KW-0158">Chromosome</keyword>
<dbReference type="PANTHER" id="PTHR46223:SF4">
    <property type="entry name" value="HISTONE-LYSINE N-METHYLTRANSFERASE-RELATED"/>
    <property type="match status" value="1"/>
</dbReference>
<dbReference type="GO" id="GO:0008270">
    <property type="term" value="F:zinc ion binding"/>
    <property type="evidence" value="ECO:0007669"/>
    <property type="project" value="UniProtKB-UniRule"/>
</dbReference>
<feature type="binding site" evidence="13">
    <location>
        <position position="243"/>
    </location>
    <ligand>
        <name>Zn(2+)</name>
        <dbReference type="ChEBI" id="CHEBI:29105"/>
        <label>3</label>
    </ligand>
</feature>
<dbReference type="SMART" id="SM00468">
    <property type="entry name" value="PreSET"/>
    <property type="match status" value="1"/>
</dbReference>
<dbReference type="GO" id="GO:0032259">
    <property type="term" value="P:methylation"/>
    <property type="evidence" value="ECO:0007669"/>
    <property type="project" value="UniProtKB-KW"/>
</dbReference>
<dbReference type="InterPro" id="IPR016197">
    <property type="entry name" value="Chromo-like_dom_sf"/>
</dbReference>
<dbReference type="GO" id="GO:0140949">
    <property type="term" value="F:histone H3K9 trimethyltransferase activity"/>
    <property type="evidence" value="ECO:0007669"/>
    <property type="project" value="UniProtKB-EC"/>
</dbReference>
<evidence type="ECO:0000256" key="1">
    <source>
        <dbReference type="ARBA" id="ARBA00004123"/>
    </source>
</evidence>
<evidence type="ECO:0000259" key="17">
    <source>
        <dbReference type="PROSITE" id="PS50867"/>
    </source>
</evidence>
<evidence type="ECO:0000256" key="5">
    <source>
        <dbReference type="ARBA" id="ARBA00022679"/>
    </source>
</evidence>
<feature type="binding site" evidence="13">
    <location>
        <position position="249"/>
    </location>
    <ligand>
        <name>Zn(2+)</name>
        <dbReference type="ChEBI" id="CHEBI:29105"/>
        <label>3</label>
    </ligand>
</feature>
<evidence type="ECO:0000256" key="14">
    <source>
        <dbReference type="SAM" id="Coils"/>
    </source>
</evidence>
<dbReference type="AlphaFoldDB" id="A0A1S4E6N2"/>
<feature type="binding site" evidence="13">
    <location>
        <position position="201"/>
    </location>
    <ligand>
        <name>Zn(2+)</name>
        <dbReference type="ChEBI" id="CHEBI:29105"/>
        <label>2</label>
    </ligand>
</feature>
<dbReference type="PROSITE" id="PS50868">
    <property type="entry name" value="POST_SET"/>
    <property type="match status" value="1"/>
</dbReference>
<dbReference type="RefSeq" id="XP_026676489.1">
    <property type="nucleotide sequence ID" value="XM_026820688.1"/>
</dbReference>
<evidence type="ECO:0000256" key="3">
    <source>
        <dbReference type="ARBA" id="ARBA00022454"/>
    </source>
</evidence>
<organism evidence="19 20">
    <name type="scientific">Diaphorina citri</name>
    <name type="common">Asian citrus psyllid</name>
    <dbReference type="NCBI Taxonomy" id="121845"/>
    <lineage>
        <taxon>Eukaryota</taxon>
        <taxon>Metazoa</taxon>
        <taxon>Ecdysozoa</taxon>
        <taxon>Arthropoda</taxon>
        <taxon>Hexapoda</taxon>
        <taxon>Insecta</taxon>
        <taxon>Pterygota</taxon>
        <taxon>Neoptera</taxon>
        <taxon>Paraneoptera</taxon>
        <taxon>Hemiptera</taxon>
        <taxon>Sternorrhyncha</taxon>
        <taxon>Psylloidea</taxon>
        <taxon>Psyllidae</taxon>
        <taxon>Diaphorininae</taxon>
        <taxon>Diaphorina</taxon>
    </lineage>
</organism>
<dbReference type="SUPFAM" id="SSF54160">
    <property type="entry name" value="Chromo domain-like"/>
    <property type="match status" value="1"/>
</dbReference>
<evidence type="ECO:0000259" key="18">
    <source>
        <dbReference type="PROSITE" id="PS50868"/>
    </source>
</evidence>
<keyword evidence="6 12" id="KW-0949">S-adenosyl-L-methionine</keyword>
<keyword evidence="8 12" id="KW-0862">Zinc</keyword>
<dbReference type="PROSITE" id="PS00598">
    <property type="entry name" value="CHROMO_1"/>
    <property type="match status" value="1"/>
</dbReference>
<feature type="binding site" evidence="13">
    <location>
        <position position="243"/>
    </location>
    <ligand>
        <name>Zn(2+)</name>
        <dbReference type="ChEBI" id="CHEBI:29105"/>
        <label>2</label>
    </ligand>
</feature>
<evidence type="ECO:0000256" key="8">
    <source>
        <dbReference type="ARBA" id="ARBA00022833"/>
    </source>
</evidence>
<dbReference type="SUPFAM" id="SSF82199">
    <property type="entry name" value="SET domain"/>
    <property type="match status" value="1"/>
</dbReference>
<accession>A0A1S4E6N2</accession>
<evidence type="ECO:0000256" key="9">
    <source>
        <dbReference type="ARBA" id="ARBA00022853"/>
    </source>
</evidence>
<keyword evidence="5 12" id="KW-0808">Transferase</keyword>
<feature type="binding site" evidence="13">
    <location>
        <position position="247"/>
    </location>
    <ligand>
        <name>Zn(2+)</name>
        <dbReference type="ChEBI" id="CHEBI:29105"/>
        <label>2</label>
    </ligand>
</feature>
<keyword evidence="9 12" id="KW-0156">Chromatin regulator</keyword>
<reference evidence="20 21" key="1">
    <citation type="submission" date="2025-04" db="UniProtKB">
        <authorList>
            <consortium name="RefSeq"/>
        </authorList>
    </citation>
    <scope>IDENTIFICATION</scope>
</reference>
<sequence>MTEYEVESVLDSLELTSDMTVYLVKWKNYDPEYNTWEPIENLGNCAKKLAEFLKAGPDQERTDFEKMKSFLSQHTEEEVESVLAKLRNKKGELTTLIEPNADEVHRTVSRFLFNRKLLSSAKDFAYAHMLLLTHFLHGKRKQQLANIREAEERYNAACETAARLTLENNFDLESPPMDFTYIPSSVPRDGVVVTDDPVIWCECRGNCVSNRDACCSDLNDADFAYSRRTKRLKLEKGTPIYECNKKCACDETCLNRVVQKGITLPLTIFKTKNNRGWGVRTPDKIKAGTFVCEYVGEILTHENALQRTNQTYCFNLDFNQDSNSVAFVLDAARYGNVSHFINHSCDPNLEVYAVYINNLNPDLHHVALFAKRDINKNEELSFCYLDLTKAKFTSSKRKKLVRNECRCGSSNCLGYYYLN</sequence>
<feature type="binding site" evidence="13">
    <location>
        <position position="412"/>
    </location>
    <ligand>
        <name>Zn(2+)</name>
        <dbReference type="ChEBI" id="CHEBI:29105"/>
        <label>4</label>
    </ligand>
</feature>
<evidence type="ECO:0000313" key="22">
    <source>
        <dbReference type="RefSeq" id="XP_026676479.1"/>
    </source>
</evidence>
<evidence type="ECO:0000313" key="20">
    <source>
        <dbReference type="RefSeq" id="XP_017297848.2"/>
    </source>
</evidence>
<dbReference type="CDD" id="cd10542">
    <property type="entry name" value="SET_SUV39H"/>
    <property type="match status" value="1"/>
</dbReference>
<keyword evidence="10 12" id="KW-0539">Nucleus</keyword>
<comment type="similarity">
    <text evidence="12">Belongs to the class V-like SAM-binding methyltransferase superfamily. Histone-lysine methyltransferase family. Suvar3-9 subfamily.</text>
</comment>
<dbReference type="InterPro" id="IPR023779">
    <property type="entry name" value="Chromodomain_CS"/>
</dbReference>
<gene>
    <name evidence="20 21 22 23" type="primary">LOC103505434</name>
</gene>
<keyword evidence="4 12" id="KW-0489">Methyltransferase</keyword>
<dbReference type="RefSeq" id="XP_026676479.1">
    <property type="nucleotide sequence ID" value="XM_026820678.1"/>
</dbReference>
<dbReference type="PROSITE" id="PS50867">
    <property type="entry name" value="PRE_SET"/>
    <property type="match status" value="1"/>
</dbReference>
<dbReference type="PaxDb" id="121845-A0A1S4E6N2"/>
<dbReference type="Gene3D" id="2.40.50.40">
    <property type="match status" value="1"/>
</dbReference>
<dbReference type="GeneID" id="103505434"/>
<dbReference type="PROSITE" id="PS50280">
    <property type="entry name" value="SET"/>
    <property type="match status" value="1"/>
</dbReference>
<dbReference type="InterPro" id="IPR023780">
    <property type="entry name" value="Chromo_domain"/>
</dbReference>
<dbReference type="SMART" id="SM00317">
    <property type="entry name" value="SET"/>
    <property type="match status" value="1"/>
</dbReference>
<feature type="domain" description="Post-SET" evidence="18">
    <location>
        <begin position="401"/>
        <end position="417"/>
    </location>
</feature>
<evidence type="ECO:0000256" key="13">
    <source>
        <dbReference type="PIRSR" id="PIRSR009343-2"/>
    </source>
</evidence>
<evidence type="ECO:0000259" key="16">
    <source>
        <dbReference type="PROSITE" id="PS50280"/>
    </source>
</evidence>